<dbReference type="Gramene" id="PRQ22597">
    <property type="protein sequence ID" value="PRQ22597"/>
    <property type="gene ID" value="RchiOBHm_Chr6g0252061"/>
</dbReference>
<evidence type="ECO:0000256" key="1">
    <source>
        <dbReference type="SAM" id="MobiDB-lite"/>
    </source>
</evidence>
<keyword evidence="3" id="KW-1185">Reference proteome</keyword>
<dbReference type="EMBL" id="PDCK01000044">
    <property type="protein sequence ID" value="PRQ22597.1"/>
    <property type="molecule type" value="Genomic_DNA"/>
</dbReference>
<organism evidence="2 3">
    <name type="scientific">Rosa chinensis</name>
    <name type="common">China rose</name>
    <dbReference type="NCBI Taxonomy" id="74649"/>
    <lineage>
        <taxon>Eukaryota</taxon>
        <taxon>Viridiplantae</taxon>
        <taxon>Streptophyta</taxon>
        <taxon>Embryophyta</taxon>
        <taxon>Tracheophyta</taxon>
        <taxon>Spermatophyta</taxon>
        <taxon>Magnoliopsida</taxon>
        <taxon>eudicotyledons</taxon>
        <taxon>Gunneridae</taxon>
        <taxon>Pentapetalae</taxon>
        <taxon>rosids</taxon>
        <taxon>fabids</taxon>
        <taxon>Rosales</taxon>
        <taxon>Rosaceae</taxon>
        <taxon>Rosoideae</taxon>
        <taxon>Rosoideae incertae sedis</taxon>
        <taxon>Rosa</taxon>
    </lineage>
</organism>
<protein>
    <submittedName>
        <fullName evidence="2">Uncharacterized protein</fullName>
    </submittedName>
</protein>
<evidence type="ECO:0000313" key="3">
    <source>
        <dbReference type="Proteomes" id="UP000238479"/>
    </source>
</evidence>
<evidence type="ECO:0000313" key="2">
    <source>
        <dbReference type="EMBL" id="PRQ22597.1"/>
    </source>
</evidence>
<proteinExistence type="predicted"/>
<gene>
    <name evidence="2" type="ORF">RchiOBHm_Chr6g0252061</name>
</gene>
<dbReference type="AlphaFoldDB" id="A0A2P6PKY5"/>
<dbReference type="Proteomes" id="UP000238479">
    <property type="component" value="Chromosome 6"/>
</dbReference>
<comment type="caution">
    <text evidence="2">The sequence shown here is derived from an EMBL/GenBank/DDBJ whole genome shotgun (WGS) entry which is preliminary data.</text>
</comment>
<feature type="region of interest" description="Disordered" evidence="1">
    <location>
        <begin position="1"/>
        <end position="56"/>
    </location>
</feature>
<reference evidence="2 3" key="1">
    <citation type="journal article" date="2018" name="Nat. Genet.">
        <title>The Rosa genome provides new insights in the design of modern roses.</title>
        <authorList>
            <person name="Bendahmane M."/>
        </authorList>
    </citation>
    <scope>NUCLEOTIDE SEQUENCE [LARGE SCALE GENOMIC DNA]</scope>
    <source>
        <strain evidence="3">cv. Old Blush</strain>
    </source>
</reference>
<feature type="compositionally biased region" description="Low complexity" evidence="1">
    <location>
        <begin position="35"/>
        <end position="50"/>
    </location>
</feature>
<accession>A0A2P6PKY5</accession>
<sequence>MRHWSEPPRTGTRTARPHLLQKAVVGTADDRNKNGAATSAAGGRAGDSGTMVGGDVEADFGEDSGGVLFFGSGGGTGIPCLLVFGSWLDDTLCLMTVKKSVIAGRNRCHARSASIPEKRKMSMVRRTAMLAI</sequence>
<name>A0A2P6PKY5_ROSCH</name>